<gene>
    <name evidence="1" type="ORF">Pmar_PMAR006375</name>
</gene>
<organism evidence="2">
    <name type="scientific">Perkinsus marinus (strain ATCC 50983 / TXsc)</name>
    <dbReference type="NCBI Taxonomy" id="423536"/>
    <lineage>
        <taxon>Eukaryota</taxon>
        <taxon>Sar</taxon>
        <taxon>Alveolata</taxon>
        <taxon>Perkinsozoa</taxon>
        <taxon>Perkinsea</taxon>
        <taxon>Perkinsida</taxon>
        <taxon>Perkinsidae</taxon>
        <taxon>Perkinsus</taxon>
    </lineage>
</organism>
<dbReference type="GeneID" id="9048998"/>
<dbReference type="InParanoid" id="C5K9I3"/>
<proteinExistence type="predicted"/>
<dbReference type="AlphaFoldDB" id="C5K9I3"/>
<dbReference type="EMBL" id="GG671513">
    <property type="protein sequence ID" value="EER18755.1"/>
    <property type="molecule type" value="Genomic_DNA"/>
</dbReference>
<protein>
    <submittedName>
        <fullName evidence="1">Uncharacterized protein</fullName>
    </submittedName>
</protein>
<evidence type="ECO:0000313" key="2">
    <source>
        <dbReference type="Proteomes" id="UP000007800"/>
    </source>
</evidence>
<accession>C5K9I3</accession>
<dbReference type="RefSeq" id="XP_002786959.1">
    <property type="nucleotide sequence ID" value="XM_002786913.1"/>
</dbReference>
<dbReference type="Proteomes" id="UP000007800">
    <property type="component" value="Unassembled WGS sequence"/>
</dbReference>
<keyword evidence="2" id="KW-1185">Reference proteome</keyword>
<name>C5K9I3_PERM5</name>
<sequence length="97" mass="10636">MHKLVISFLTECIVGTLEGAAARLPPMRRRRRSLTVEASTILESILTFIKGYHGLDNALQGASGLSSELALSEAPDSCTTIDTVTSRWSRDTTRWSL</sequence>
<evidence type="ECO:0000313" key="1">
    <source>
        <dbReference type="EMBL" id="EER18755.1"/>
    </source>
</evidence>
<reference evidence="1 2" key="1">
    <citation type="submission" date="2008-07" db="EMBL/GenBank/DDBJ databases">
        <authorList>
            <person name="El-Sayed N."/>
            <person name="Caler E."/>
            <person name="Inman J."/>
            <person name="Amedeo P."/>
            <person name="Hass B."/>
            <person name="Wortman J."/>
        </authorList>
    </citation>
    <scope>NUCLEOTIDE SEQUENCE [LARGE SCALE GENOMIC DNA]</scope>
    <source>
        <strain evidence="2">ATCC 50983 / TXsc</strain>
    </source>
</reference>